<organism evidence="1 2">
    <name type="scientific">Stylonychia lemnae</name>
    <name type="common">Ciliate</name>
    <dbReference type="NCBI Taxonomy" id="5949"/>
    <lineage>
        <taxon>Eukaryota</taxon>
        <taxon>Sar</taxon>
        <taxon>Alveolata</taxon>
        <taxon>Ciliophora</taxon>
        <taxon>Intramacronucleata</taxon>
        <taxon>Spirotrichea</taxon>
        <taxon>Stichotrichia</taxon>
        <taxon>Sporadotrichida</taxon>
        <taxon>Oxytrichidae</taxon>
        <taxon>Stylonychinae</taxon>
        <taxon>Stylonychia</taxon>
    </lineage>
</organism>
<evidence type="ECO:0000313" key="2">
    <source>
        <dbReference type="Proteomes" id="UP000039865"/>
    </source>
</evidence>
<name>A0A077ZQL1_STYLE</name>
<keyword evidence="2" id="KW-1185">Reference proteome</keyword>
<reference evidence="1 2" key="1">
    <citation type="submission" date="2014-06" db="EMBL/GenBank/DDBJ databases">
        <authorList>
            <person name="Swart Estienne"/>
        </authorList>
    </citation>
    <scope>NUCLEOTIDE SEQUENCE [LARGE SCALE GENOMIC DNA]</scope>
    <source>
        <strain evidence="1 2">130c</strain>
    </source>
</reference>
<dbReference type="InParanoid" id="A0A077ZQL1"/>
<accession>A0A077ZQL1</accession>
<evidence type="ECO:0000313" key="1">
    <source>
        <dbReference type="EMBL" id="CDW72197.1"/>
    </source>
</evidence>
<gene>
    <name evidence="1" type="primary">Contig306.g342</name>
    <name evidence="1" type="ORF">STYLEM_1154</name>
</gene>
<protein>
    <submittedName>
        <fullName evidence="1">Uncharacterized protein</fullName>
    </submittedName>
</protein>
<proteinExistence type="predicted"/>
<dbReference type="EMBL" id="CCKQ01001094">
    <property type="protein sequence ID" value="CDW72197.1"/>
    <property type="molecule type" value="Genomic_DNA"/>
</dbReference>
<sequence>MSDQFFIKPFVEAGYLQNLFSSWERPALALLDIGTSATNYWISIPYENKMAMQGSLNVYAQDYSSLGRDSMGKSALNKMPMAQVLISKTSILEVLMMIFPLVDSITAFLGIFTNLFSAFIVLRDPSQWGVDAQTDKVLEIILKVCHHTNTFAVGAMFLDLVAMSILQLPSISTVASIWMKLGPRIVAHLASGVVPNYLTLDHYLLKLI</sequence>
<dbReference type="AlphaFoldDB" id="A0A077ZQL1"/>
<dbReference type="Proteomes" id="UP000039865">
    <property type="component" value="Unassembled WGS sequence"/>
</dbReference>